<dbReference type="EMBL" id="CACVKT020008587">
    <property type="protein sequence ID" value="CAC5416114.1"/>
    <property type="molecule type" value="Genomic_DNA"/>
</dbReference>
<evidence type="ECO:0000259" key="4">
    <source>
        <dbReference type="PROSITE" id="PS50850"/>
    </source>
</evidence>
<feature type="transmembrane region" description="Helical" evidence="3">
    <location>
        <begin position="171"/>
        <end position="189"/>
    </location>
</feature>
<feature type="transmembrane region" description="Helical" evidence="3">
    <location>
        <begin position="354"/>
        <end position="375"/>
    </location>
</feature>
<dbReference type="PANTHER" id="PTHR11360">
    <property type="entry name" value="MONOCARBOXYLATE TRANSPORTER"/>
    <property type="match status" value="1"/>
</dbReference>
<dbReference type="Gene3D" id="1.20.1250.20">
    <property type="entry name" value="MFS general substrate transporter like domains"/>
    <property type="match status" value="1"/>
</dbReference>
<keyword evidence="6" id="KW-1185">Reference proteome</keyword>
<feature type="transmembrane region" description="Helical" evidence="3">
    <location>
        <begin position="195"/>
        <end position="222"/>
    </location>
</feature>
<dbReference type="PANTHER" id="PTHR11360:SF284">
    <property type="entry name" value="EG:103B4.3 PROTEIN-RELATED"/>
    <property type="match status" value="1"/>
</dbReference>
<dbReference type="InterPro" id="IPR011701">
    <property type="entry name" value="MFS"/>
</dbReference>
<dbReference type="GO" id="GO:0016020">
    <property type="term" value="C:membrane"/>
    <property type="evidence" value="ECO:0007669"/>
    <property type="project" value="UniProtKB-SubCell"/>
</dbReference>
<organism evidence="5 6">
    <name type="scientific">Mytilus coruscus</name>
    <name type="common">Sea mussel</name>
    <dbReference type="NCBI Taxonomy" id="42192"/>
    <lineage>
        <taxon>Eukaryota</taxon>
        <taxon>Metazoa</taxon>
        <taxon>Spiralia</taxon>
        <taxon>Lophotrochozoa</taxon>
        <taxon>Mollusca</taxon>
        <taxon>Bivalvia</taxon>
        <taxon>Autobranchia</taxon>
        <taxon>Pteriomorphia</taxon>
        <taxon>Mytilida</taxon>
        <taxon>Mytiloidea</taxon>
        <taxon>Mytilidae</taxon>
        <taxon>Mytilinae</taxon>
        <taxon>Mytilus</taxon>
    </lineage>
</organism>
<dbReference type="Pfam" id="PF07690">
    <property type="entry name" value="MFS_1"/>
    <property type="match status" value="1"/>
</dbReference>
<dbReference type="PROSITE" id="PS50850">
    <property type="entry name" value="MFS"/>
    <property type="match status" value="1"/>
</dbReference>
<accession>A0A6J8E5R2</accession>
<feature type="compositionally biased region" description="Polar residues" evidence="2">
    <location>
        <begin position="25"/>
        <end position="38"/>
    </location>
</feature>
<dbReference type="InterPro" id="IPR050327">
    <property type="entry name" value="Proton-linked_MCT"/>
</dbReference>
<evidence type="ECO:0000256" key="2">
    <source>
        <dbReference type="SAM" id="MobiDB-lite"/>
    </source>
</evidence>
<evidence type="ECO:0000256" key="1">
    <source>
        <dbReference type="ARBA" id="ARBA00004141"/>
    </source>
</evidence>
<reference evidence="5 6" key="1">
    <citation type="submission" date="2020-06" db="EMBL/GenBank/DDBJ databases">
        <authorList>
            <person name="Li R."/>
            <person name="Bekaert M."/>
        </authorList>
    </citation>
    <scope>NUCLEOTIDE SEQUENCE [LARGE SCALE GENOMIC DNA]</scope>
    <source>
        <strain evidence="6">wild</strain>
    </source>
</reference>
<keyword evidence="3" id="KW-1133">Transmembrane helix</keyword>
<dbReference type="SUPFAM" id="SSF103473">
    <property type="entry name" value="MFS general substrate transporter"/>
    <property type="match status" value="1"/>
</dbReference>
<feature type="domain" description="Major facilitator superfamily (MFS) profile" evidence="4">
    <location>
        <begin position="102"/>
        <end position="537"/>
    </location>
</feature>
<evidence type="ECO:0000256" key="3">
    <source>
        <dbReference type="SAM" id="Phobius"/>
    </source>
</evidence>
<dbReference type="Proteomes" id="UP000507470">
    <property type="component" value="Unassembled WGS sequence"/>
</dbReference>
<keyword evidence="3" id="KW-0812">Transmembrane</keyword>
<feature type="transmembrane region" description="Helical" evidence="3">
    <location>
        <begin position="229"/>
        <end position="253"/>
    </location>
</feature>
<feature type="transmembrane region" description="Helical" evidence="3">
    <location>
        <begin position="259"/>
        <end position="279"/>
    </location>
</feature>
<dbReference type="OrthoDB" id="6286464at2759"/>
<feature type="transmembrane region" description="Helical" evidence="3">
    <location>
        <begin position="141"/>
        <end position="159"/>
    </location>
</feature>
<sequence>MDINSGQINNSYICEAKFFNQKHSSQTQVRQRSKSSADTAIVNKNPHKHGQRSKSFDYINTSRYHKNLREHWTGFLFSKEFIPLEENDNVNKSNKEVPDGGWGWFVLLSSFMIQFIVIGFDGASGILFLKFTDRYKQSAAITAWLGSLATALRLSLGPLASGLSNRFTERVLIMASGVILSLSMVFTGLSPNVIYVFLSFGLFGGIGRSFAYCPAIVMLGIYFKKKQGIVTGIAASGCGVGRFAMSLLVPLLFRYFDFRGAFILMGGIALQIVVMGALMRPLSVTKRIRESNRGSHFRPELNNNCSKLSSVAVTIPENNILNNEIKEQINTEKDKCDGNKTPIFNFALLKETRFLGFCITMLLSSLAEQSAFVFLPAFSEEIGVLGNFSSEYTLAITSVFNTFAKILAGFIFDCGLVRPYRVYLYNALMFGLVIVSFVIPSVKTFTQLAIACALYGMFSGSYTAQKSVVIVDILGRDKLKYSYGILMMFQGIGVFIGPPLSGLVKDINGRYDVAFYIGGAGMLVGSMILFINNVVHCVRSKNNNTQEDKPGTLPQTIQISIIPTDNLKS</sequence>
<dbReference type="InterPro" id="IPR036259">
    <property type="entry name" value="MFS_trans_sf"/>
</dbReference>
<dbReference type="InterPro" id="IPR020846">
    <property type="entry name" value="MFS_dom"/>
</dbReference>
<name>A0A6J8E5R2_MYTCO</name>
<feature type="region of interest" description="Disordered" evidence="2">
    <location>
        <begin position="25"/>
        <end position="52"/>
    </location>
</feature>
<gene>
    <name evidence="5" type="ORF">MCOR_48757</name>
</gene>
<dbReference type="AlphaFoldDB" id="A0A6J8E5R2"/>
<dbReference type="GO" id="GO:0008028">
    <property type="term" value="F:monocarboxylic acid transmembrane transporter activity"/>
    <property type="evidence" value="ECO:0007669"/>
    <property type="project" value="TreeGrafter"/>
</dbReference>
<feature type="transmembrane region" description="Helical" evidence="3">
    <location>
        <begin position="481"/>
        <end position="501"/>
    </location>
</feature>
<comment type="subcellular location">
    <subcellularLocation>
        <location evidence="1">Membrane</location>
        <topology evidence="1">Multi-pass membrane protein</topology>
    </subcellularLocation>
</comment>
<evidence type="ECO:0000313" key="5">
    <source>
        <dbReference type="EMBL" id="CAC5416114.1"/>
    </source>
</evidence>
<feature type="transmembrane region" description="Helical" evidence="3">
    <location>
        <begin position="448"/>
        <end position="469"/>
    </location>
</feature>
<dbReference type="CDD" id="cd17352">
    <property type="entry name" value="MFS_MCT_SLC16"/>
    <property type="match status" value="1"/>
</dbReference>
<feature type="transmembrane region" description="Helical" evidence="3">
    <location>
        <begin position="395"/>
        <end position="416"/>
    </location>
</feature>
<proteinExistence type="predicted"/>
<feature type="transmembrane region" description="Helical" evidence="3">
    <location>
        <begin position="423"/>
        <end position="442"/>
    </location>
</feature>
<feature type="transmembrane region" description="Helical" evidence="3">
    <location>
        <begin position="102"/>
        <end position="129"/>
    </location>
</feature>
<protein>
    <submittedName>
        <fullName evidence="5">SLC16A14</fullName>
    </submittedName>
</protein>
<keyword evidence="3" id="KW-0472">Membrane</keyword>
<feature type="transmembrane region" description="Helical" evidence="3">
    <location>
        <begin position="513"/>
        <end position="535"/>
    </location>
</feature>
<evidence type="ECO:0000313" key="6">
    <source>
        <dbReference type="Proteomes" id="UP000507470"/>
    </source>
</evidence>